<feature type="domain" description="DUF6570" evidence="1">
    <location>
        <begin position="9"/>
        <end position="73"/>
    </location>
</feature>
<gene>
    <name evidence="2" type="ORF">L3Y34_000512</name>
</gene>
<sequence length="98" mass="11222">MKATRGVLVVLPTEIEPTVDHVLDVLPSGASLNIQVRTGWEKSYIVSMTKVLAALKWLKENNPLYHDVEINEDFNFKIGEDINFEKAVYIPFFCNIFH</sequence>
<dbReference type="InterPro" id="IPR046700">
    <property type="entry name" value="DUF6570"/>
</dbReference>
<organism evidence="2 3">
    <name type="scientific">Caenorhabditis briggsae</name>
    <dbReference type="NCBI Taxonomy" id="6238"/>
    <lineage>
        <taxon>Eukaryota</taxon>
        <taxon>Metazoa</taxon>
        <taxon>Ecdysozoa</taxon>
        <taxon>Nematoda</taxon>
        <taxon>Chromadorea</taxon>
        <taxon>Rhabditida</taxon>
        <taxon>Rhabditina</taxon>
        <taxon>Rhabditomorpha</taxon>
        <taxon>Rhabditoidea</taxon>
        <taxon>Rhabditidae</taxon>
        <taxon>Peloderinae</taxon>
        <taxon>Caenorhabditis</taxon>
    </lineage>
</organism>
<evidence type="ECO:0000313" key="2">
    <source>
        <dbReference type="EMBL" id="ULT99222.1"/>
    </source>
</evidence>
<dbReference type="Proteomes" id="UP000827892">
    <property type="component" value="Chromosome III"/>
</dbReference>
<evidence type="ECO:0000313" key="3">
    <source>
        <dbReference type="Proteomes" id="UP000827892"/>
    </source>
</evidence>
<evidence type="ECO:0000259" key="1">
    <source>
        <dbReference type="Pfam" id="PF20209"/>
    </source>
</evidence>
<proteinExistence type="predicted"/>
<dbReference type="EMBL" id="CP090893">
    <property type="protein sequence ID" value="ULT99222.1"/>
    <property type="molecule type" value="Genomic_DNA"/>
</dbReference>
<protein>
    <recommendedName>
        <fullName evidence="1">DUF6570 domain-containing protein</fullName>
    </recommendedName>
</protein>
<accession>A0AAE9D9G4</accession>
<name>A0AAE9D9G4_CAEBR</name>
<dbReference type="Pfam" id="PF20209">
    <property type="entry name" value="DUF6570"/>
    <property type="match status" value="1"/>
</dbReference>
<reference evidence="2 3" key="1">
    <citation type="submission" date="2022-05" db="EMBL/GenBank/DDBJ databases">
        <title>Chromosome-level reference genomes for two strains of Caenorhabditis briggsae: an improved platform for comparative genomics.</title>
        <authorList>
            <person name="Stevens L."/>
            <person name="Andersen E.C."/>
        </authorList>
    </citation>
    <scope>NUCLEOTIDE SEQUENCE [LARGE SCALE GENOMIC DNA]</scope>
    <source>
        <strain evidence="2">QX1410_ONT</strain>
        <tissue evidence="2">Whole-organism</tissue>
    </source>
</reference>
<dbReference type="AlphaFoldDB" id="A0AAE9D9G4"/>